<gene>
    <name evidence="6" type="primary">MTCH1</name>
    <name evidence="6" type="ORF">XENORESO_021574</name>
</gene>
<accession>A0ABV0WL54</accession>
<keyword evidence="4" id="KW-0472">Membrane</keyword>
<dbReference type="EMBL" id="JAHRIM010057582">
    <property type="protein sequence ID" value="MEQ2270333.1"/>
    <property type="molecule type" value="Genomic_DNA"/>
</dbReference>
<evidence type="ECO:0000313" key="7">
    <source>
        <dbReference type="Proteomes" id="UP001444071"/>
    </source>
</evidence>
<sequence length="66" mass="7288">FSQASAIRSYTKFVMGITVSVLTYPFSLVADIMAVNNCGLAAGLPPQFPIFKSWLHCWNHLNSEVP</sequence>
<dbReference type="Proteomes" id="UP001444071">
    <property type="component" value="Unassembled WGS sequence"/>
</dbReference>
<evidence type="ECO:0000313" key="6">
    <source>
        <dbReference type="EMBL" id="MEQ2270333.1"/>
    </source>
</evidence>
<proteinExistence type="predicted"/>
<dbReference type="PANTHER" id="PTHR10780">
    <property type="entry name" value="MITOCHONDRIAL CARRIER HOMOLOG"/>
    <property type="match status" value="1"/>
</dbReference>
<keyword evidence="5" id="KW-0496">Mitochondrion</keyword>
<evidence type="ECO:0000256" key="5">
    <source>
        <dbReference type="ARBA" id="ARBA00023128"/>
    </source>
</evidence>
<reference evidence="6 7" key="1">
    <citation type="submission" date="2021-06" db="EMBL/GenBank/DDBJ databases">
        <authorList>
            <person name="Palmer J.M."/>
        </authorList>
    </citation>
    <scope>NUCLEOTIDE SEQUENCE [LARGE SCALE GENOMIC DNA]</scope>
    <source>
        <strain evidence="6 7">XR_2019</strain>
        <tissue evidence="6">Muscle</tissue>
    </source>
</reference>
<keyword evidence="7" id="KW-1185">Reference proteome</keyword>
<evidence type="ECO:0000256" key="3">
    <source>
        <dbReference type="ARBA" id="ARBA00022787"/>
    </source>
</evidence>
<evidence type="ECO:0000256" key="2">
    <source>
        <dbReference type="ARBA" id="ARBA00022737"/>
    </source>
</evidence>
<comment type="subcellular location">
    <subcellularLocation>
        <location evidence="1">Mitochondrion outer membrane</location>
        <topology evidence="1">Multi-pass membrane protein</topology>
    </subcellularLocation>
</comment>
<organism evidence="6 7">
    <name type="scientific">Xenotaenia resolanae</name>
    <dbReference type="NCBI Taxonomy" id="208358"/>
    <lineage>
        <taxon>Eukaryota</taxon>
        <taxon>Metazoa</taxon>
        <taxon>Chordata</taxon>
        <taxon>Craniata</taxon>
        <taxon>Vertebrata</taxon>
        <taxon>Euteleostomi</taxon>
        <taxon>Actinopterygii</taxon>
        <taxon>Neopterygii</taxon>
        <taxon>Teleostei</taxon>
        <taxon>Neoteleostei</taxon>
        <taxon>Acanthomorphata</taxon>
        <taxon>Ovalentaria</taxon>
        <taxon>Atherinomorphae</taxon>
        <taxon>Cyprinodontiformes</taxon>
        <taxon>Goodeidae</taxon>
        <taxon>Xenotaenia</taxon>
    </lineage>
</organism>
<name>A0ABV0WL54_9TELE</name>
<evidence type="ECO:0000256" key="1">
    <source>
        <dbReference type="ARBA" id="ARBA00004374"/>
    </source>
</evidence>
<keyword evidence="4" id="KW-1133">Transmembrane helix</keyword>
<comment type="caution">
    <text evidence="6">The sequence shown here is derived from an EMBL/GenBank/DDBJ whole genome shotgun (WGS) entry which is preliminary data.</text>
</comment>
<keyword evidence="4" id="KW-0812">Transmembrane</keyword>
<keyword evidence="2" id="KW-0677">Repeat</keyword>
<protein>
    <submittedName>
        <fullName evidence="6">Mitochondrial carrier 1</fullName>
    </submittedName>
</protein>
<evidence type="ECO:0000256" key="4">
    <source>
        <dbReference type="ARBA" id="ARBA00022989"/>
    </source>
</evidence>
<keyword evidence="3" id="KW-1000">Mitochondrion outer membrane</keyword>
<dbReference type="PANTHER" id="PTHR10780:SF3">
    <property type="entry name" value="MITOCHONDRIAL CARRIER HOMOLOG 1"/>
    <property type="match status" value="1"/>
</dbReference>
<feature type="non-terminal residue" evidence="6">
    <location>
        <position position="1"/>
    </location>
</feature>